<dbReference type="GO" id="GO:0015421">
    <property type="term" value="F:ABC-type oligopeptide transporter activity"/>
    <property type="evidence" value="ECO:0007669"/>
    <property type="project" value="TreeGrafter"/>
</dbReference>
<feature type="transmembrane region" description="Helical" evidence="7">
    <location>
        <begin position="20"/>
        <end position="41"/>
    </location>
</feature>
<dbReference type="SUPFAM" id="SSF90123">
    <property type="entry name" value="ABC transporter transmembrane region"/>
    <property type="match status" value="1"/>
</dbReference>
<feature type="transmembrane region" description="Helical" evidence="7">
    <location>
        <begin position="252"/>
        <end position="270"/>
    </location>
</feature>
<dbReference type="InterPro" id="IPR003593">
    <property type="entry name" value="AAA+_ATPase"/>
</dbReference>
<dbReference type="Proteomes" id="UP000058636">
    <property type="component" value="Unassembled WGS sequence"/>
</dbReference>
<dbReference type="SMART" id="SM00382">
    <property type="entry name" value="AAA"/>
    <property type="match status" value="1"/>
</dbReference>
<dbReference type="AlphaFoldDB" id="A0A117L2R3"/>
<dbReference type="InterPro" id="IPR036640">
    <property type="entry name" value="ABC1_TM_sf"/>
</dbReference>
<dbReference type="Pfam" id="PF00005">
    <property type="entry name" value="ABC_tran"/>
    <property type="match status" value="1"/>
</dbReference>
<sequence>MNLRSIQKILRFYSLIRKRFLVLIVIGGFLATSSVVFDFFIPLLVRDVIDGLAGLELRLNTIYLLGFLYALSFVLTYAGDQIYLKAKYRAVADLSSRIFSQSFFFPWQKLKQQGSAYYATLINHQLNDAFFLLDYGFFQNVLVIIRSVFILATVFVWNKAFFGLFVANAVIVGIYLNIIGRVTERPYAQMYEILRRVTGFITETFENIHEVLAGEAQKKRQKECETMYQQVADTVLKAELPRSRFDKLMVNLPEYFTRLFILTYGAYLVIDGKMTVGTIWALWTYFSFVTAPLYMFRELARVITRVSANLDAVLDYFDEVKRAEETFKKREIKPVPGSPVYELIDVTFGFEPGKPILKQVSFTIQPREIAAIVGLSGEGKSTLLNILLGLEQNYEGVVKLFGNDLKQVMPSAVFEHVAFYSQNVGIFNDTLENNIVLGREYDEKKLERIIKELGIEHLRGRKLGEGGSFVSGGEKQRIQLARLFYADKPVVVLDEPLTNLDTITEKFLLEKLIEFLKEKTAIMISHKPNIIRVASKIIFLENGKVSSVGGFEELMQNNTTFRRIIETYVNESKRIADKDV</sequence>
<feature type="transmembrane region" description="Helical" evidence="7">
    <location>
        <begin position="276"/>
        <end position="296"/>
    </location>
</feature>
<dbReference type="InterPro" id="IPR017871">
    <property type="entry name" value="ABC_transporter-like_CS"/>
</dbReference>
<evidence type="ECO:0000256" key="6">
    <source>
        <dbReference type="ARBA" id="ARBA00023136"/>
    </source>
</evidence>
<keyword evidence="3" id="KW-0547">Nucleotide-binding</keyword>
<organism evidence="8 9">
    <name type="scientific">Thermotoga petrophila</name>
    <dbReference type="NCBI Taxonomy" id="93929"/>
    <lineage>
        <taxon>Bacteria</taxon>
        <taxon>Thermotogati</taxon>
        <taxon>Thermotogota</taxon>
        <taxon>Thermotogae</taxon>
        <taxon>Thermotogales</taxon>
        <taxon>Thermotogaceae</taxon>
        <taxon>Thermotoga</taxon>
    </lineage>
</organism>
<dbReference type="InterPro" id="IPR011527">
    <property type="entry name" value="ABC1_TM_dom"/>
</dbReference>
<feature type="transmembrane region" description="Helical" evidence="7">
    <location>
        <begin position="132"/>
        <end position="155"/>
    </location>
</feature>
<dbReference type="PROSITE" id="PS00211">
    <property type="entry name" value="ABC_TRANSPORTER_1"/>
    <property type="match status" value="1"/>
</dbReference>
<keyword evidence="5 7" id="KW-1133">Transmembrane helix</keyword>
<dbReference type="CDD" id="cd03228">
    <property type="entry name" value="ABCC_MRP_Like"/>
    <property type="match status" value="1"/>
</dbReference>
<evidence type="ECO:0000256" key="5">
    <source>
        <dbReference type="ARBA" id="ARBA00022989"/>
    </source>
</evidence>
<accession>A0A117L2R3</accession>
<evidence type="ECO:0000256" key="1">
    <source>
        <dbReference type="ARBA" id="ARBA00004651"/>
    </source>
</evidence>
<evidence type="ECO:0000256" key="4">
    <source>
        <dbReference type="ARBA" id="ARBA00022840"/>
    </source>
</evidence>
<evidence type="ECO:0000256" key="7">
    <source>
        <dbReference type="SAM" id="Phobius"/>
    </source>
</evidence>
<feature type="transmembrane region" description="Helical" evidence="7">
    <location>
        <begin position="161"/>
        <end position="180"/>
    </location>
</feature>
<dbReference type="InterPro" id="IPR003439">
    <property type="entry name" value="ABC_transporter-like_ATP-bd"/>
</dbReference>
<dbReference type="GO" id="GO:0005524">
    <property type="term" value="F:ATP binding"/>
    <property type="evidence" value="ECO:0007669"/>
    <property type="project" value="UniProtKB-KW"/>
</dbReference>
<dbReference type="Gene3D" id="1.20.1560.10">
    <property type="entry name" value="ABC transporter type 1, transmembrane domain"/>
    <property type="match status" value="1"/>
</dbReference>
<proteinExistence type="predicted"/>
<dbReference type="SUPFAM" id="SSF52540">
    <property type="entry name" value="P-loop containing nucleoside triphosphate hydrolases"/>
    <property type="match status" value="1"/>
</dbReference>
<dbReference type="PROSITE" id="PS50929">
    <property type="entry name" value="ABC_TM1F"/>
    <property type="match status" value="1"/>
</dbReference>
<evidence type="ECO:0000313" key="8">
    <source>
        <dbReference type="EMBL" id="KUK22881.1"/>
    </source>
</evidence>
<evidence type="ECO:0000313" key="9">
    <source>
        <dbReference type="Proteomes" id="UP000058636"/>
    </source>
</evidence>
<dbReference type="InterPro" id="IPR027417">
    <property type="entry name" value="P-loop_NTPase"/>
</dbReference>
<keyword evidence="2 7" id="KW-0812">Transmembrane</keyword>
<dbReference type="Pfam" id="PF00664">
    <property type="entry name" value="ABC_membrane"/>
    <property type="match status" value="1"/>
</dbReference>
<dbReference type="InterPro" id="IPR039421">
    <property type="entry name" value="Type_1_exporter"/>
</dbReference>
<comment type="subcellular location">
    <subcellularLocation>
        <location evidence="1">Cell membrane</location>
        <topology evidence="1">Multi-pass membrane protein</topology>
    </subcellularLocation>
</comment>
<evidence type="ECO:0000256" key="2">
    <source>
        <dbReference type="ARBA" id="ARBA00022692"/>
    </source>
</evidence>
<gene>
    <name evidence="8" type="ORF">XD57_1023</name>
</gene>
<name>A0A117L2R3_9THEM</name>
<dbReference type="Gene3D" id="3.40.50.300">
    <property type="entry name" value="P-loop containing nucleotide triphosphate hydrolases"/>
    <property type="match status" value="1"/>
</dbReference>
<reference evidence="8 9" key="1">
    <citation type="journal article" date="2015" name="MBio">
        <title>Genome-Resolved Metagenomic Analysis Reveals Roles for Candidate Phyla and Other Microbial Community Members in Biogeochemical Transformations in Oil Reservoirs.</title>
        <authorList>
            <person name="Hu P."/>
            <person name="Tom L."/>
            <person name="Singh A."/>
            <person name="Thomas B.C."/>
            <person name="Baker B.J."/>
            <person name="Piceno Y.M."/>
            <person name="Andersen G.L."/>
            <person name="Banfield J.F."/>
        </authorList>
    </citation>
    <scope>NUCLEOTIDE SEQUENCE [LARGE SCALE GENOMIC DNA]</scope>
    <source>
        <strain evidence="8">46_26</strain>
    </source>
</reference>
<protein>
    <submittedName>
        <fullName evidence="8">ABC transporter, ATP-binding protein</fullName>
    </submittedName>
</protein>
<dbReference type="GO" id="GO:0005886">
    <property type="term" value="C:plasma membrane"/>
    <property type="evidence" value="ECO:0007669"/>
    <property type="project" value="UniProtKB-SubCell"/>
</dbReference>
<dbReference type="PROSITE" id="PS50893">
    <property type="entry name" value="ABC_TRANSPORTER_2"/>
    <property type="match status" value="1"/>
</dbReference>
<dbReference type="PANTHER" id="PTHR43394:SF1">
    <property type="entry name" value="ATP-BINDING CASSETTE SUB-FAMILY B MEMBER 10, MITOCHONDRIAL"/>
    <property type="match status" value="1"/>
</dbReference>
<dbReference type="GO" id="GO:0016887">
    <property type="term" value="F:ATP hydrolysis activity"/>
    <property type="evidence" value="ECO:0007669"/>
    <property type="project" value="InterPro"/>
</dbReference>
<dbReference type="PATRIC" id="fig|93930.3.peg.33"/>
<dbReference type="PANTHER" id="PTHR43394">
    <property type="entry name" value="ATP-DEPENDENT PERMEASE MDL1, MITOCHONDRIAL"/>
    <property type="match status" value="1"/>
</dbReference>
<evidence type="ECO:0000256" key="3">
    <source>
        <dbReference type="ARBA" id="ARBA00022741"/>
    </source>
</evidence>
<feature type="transmembrane region" description="Helical" evidence="7">
    <location>
        <begin position="61"/>
        <end position="79"/>
    </location>
</feature>
<comment type="caution">
    <text evidence="8">The sequence shown here is derived from an EMBL/GenBank/DDBJ whole genome shotgun (WGS) entry which is preliminary data.</text>
</comment>
<keyword evidence="6 7" id="KW-0472">Membrane</keyword>
<dbReference type="EMBL" id="LGFG01000080">
    <property type="protein sequence ID" value="KUK22881.1"/>
    <property type="molecule type" value="Genomic_DNA"/>
</dbReference>
<keyword evidence="4 8" id="KW-0067">ATP-binding</keyword>